<comment type="caution">
    <text evidence="7">The sequence shown here is derived from an EMBL/GenBank/DDBJ whole genome shotgun (WGS) entry which is preliminary data.</text>
</comment>
<evidence type="ECO:0000256" key="2">
    <source>
        <dbReference type="ARBA" id="ARBA00023125"/>
    </source>
</evidence>
<keyword evidence="3" id="KW-0804">Transcription</keyword>
<keyword evidence="8" id="KW-1185">Reference proteome</keyword>
<keyword evidence="1" id="KW-0805">Transcription regulation</keyword>
<dbReference type="Pfam" id="PF00072">
    <property type="entry name" value="Response_reg"/>
    <property type="match status" value="1"/>
</dbReference>
<dbReference type="OrthoDB" id="2859525at2"/>
<dbReference type="PROSITE" id="PS50110">
    <property type="entry name" value="RESPONSE_REGULATORY"/>
    <property type="match status" value="1"/>
</dbReference>
<dbReference type="PROSITE" id="PS01124">
    <property type="entry name" value="HTH_ARAC_FAMILY_2"/>
    <property type="match status" value="1"/>
</dbReference>
<dbReference type="InterPro" id="IPR009057">
    <property type="entry name" value="Homeodomain-like_sf"/>
</dbReference>
<dbReference type="InterPro" id="IPR018062">
    <property type="entry name" value="HTH_AraC-typ_CS"/>
</dbReference>
<sequence>MYKVLLVDPEHSTRNNIMKMLDWKHCGFTFQDYAETEIRALNLFSERQYSVIIINMTKMKDKGLLVCERIRKESSIPILLIGGNKDFQLVRKALSLQVNDYLPNPVKPDEFKTSLLTIKQTIEKKLFSSNKNQKPAKRILDSPKRTTNIIEKVKDYVEEAINENITLKEISDTLHYNCSYLGQKFKCQENMTFNEYLLQRRMERAKYLLHHTNMKIYEISYSVGYTDLDWFYKKFKLYTGVSASEYRKLQSKAQ</sequence>
<dbReference type="Gene3D" id="3.40.50.2300">
    <property type="match status" value="1"/>
</dbReference>
<dbReference type="PROSITE" id="PS00041">
    <property type="entry name" value="HTH_ARAC_FAMILY_1"/>
    <property type="match status" value="1"/>
</dbReference>
<dbReference type="SUPFAM" id="SSF52172">
    <property type="entry name" value="CheY-like"/>
    <property type="match status" value="1"/>
</dbReference>
<dbReference type="PANTHER" id="PTHR43280:SF28">
    <property type="entry name" value="HTH-TYPE TRANSCRIPTIONAL ACTIVATOR RHAS"/>
    <property type="match status" value="1"/>
</dbReference>
<dbReference type="SMART" id="SM00342">
    <property type="entry name" value="HTH_ARAC"/>
    <property type="match status" value="1"/>
</dbReference>
<dbReference type="EMBL" id="BAUU01000030">
    <property type="protein sequence ID" value="GAE32181.1"/>
    <property type="molecule type" value="Genomic_DNA"/>
</dbReference>
<dbReference type="Gene3D" id="1.10.10.60">
    <property type="entry name" value="Homeodomain-like"/>
    <property type="match status" value="2"/>
</dbReference>
<keyword evidence="2" id="KW-0238">DNA-binding</keyword>
<dbReference type="STRING" id="1236971.JCM9152_3703"/>
<reference evidence="7" key="1">
    <citation type="journal article" date="2014" name="Genome Announc.">
        <title>Draft Genome Sequences of Three Alkaliphilic Bacillus Strains, Bacillus wakoensis JCM 9140T, Bacillus akibai JCM 9157T, and Bacillus hemicellulosilyticus JCM 9152T.</title>
        <authorList>
            <person name="Yuki M."/>
            <person name="Oshima K."/>
            <person name="Suda W."/>
            <person name="Oshida Y."/>
            <person name="Kitamura K."/>
            <person name="Iida T."/>
            <person name="Hattori M."/>
            <person name="Ohkuma M."/>
        </authorList>
    </citation>
    <scope>NUCLEOTIDE SEQUENCE [LARGE SCALE GENOMIC DNA]</scope>
    <source>
        <strain evidence="7">JCM 9152</strain>
    </source>
</reference>
<dbReference type="RefSeq" id="WP_035346499.1">
    <property type="nucleotide sequence ID" value="NZ_BAUU01000030.1"/>
</dbReference>
<dbReference type="Proteomes" id="UP000018895">
    <property type="component" value="Unassembled WGS sequence"/>
</dbReference>
<evidence type="ECO:0000256" key="3">
    <source>
        <dbReference type="ARBA" id="ARBA00023163"/>
    </source>
</evidence>
<dbReference type="GO" id="GO:0003700">
    <property type="term" value="F:DNA-binding transcription factor activity"/>
    <property type="evidence" value="ECO:0007669"/>
    <property type="project" value="InterPro"/>
</dbReference>
<dbReference type="InterPro" id="IPR018060">
    <property type="entry name" value="HTH_AraC"/>
</dbReference>
<feature type="domain" description="HTH araC/xylS-type" evidence="5">
    <location>
        <begin position="151"/>
        <end position="249"/>
    </location>
</feature>
<evidence type="ECO:0000313" key="8">
    <source>
        <dbReference type="Proteomes" id="UP000018895"/>
    </source>
</evidence>
<evidence type="ECO:0000259" key="6">
    <source>
        <dbReference type="PROSITE" id="PS50110"/>
    </source>
</evidence>
<gene>
    <name evidence="7" type="ORF">JCM9152_3703</name>
</gene>
<dbReference type="InterPro" id="IPR011006">
    <property type="entry name" value="CheY-like_superfamily"/>
</dbReference>
<accession>W4QJA8</accession>
<protein>
    <submittedName>
        <fullName evidence="7">Response regulator receiver protein</fullName>
    </submittedName>
</protein>
<dbReference type="Pfam" id="PF12833">
    <property type="entry name" value="HTH_18"/>
    <property type="match status" value="1"/>
</dbReference>
<evidence type="ECO:0000313" key="7">
    <source>
        <dbReference type="EMBL" id="GAE32181.1"/>
    </source>
</evidence>
<dbReference type="AlphaFoldDB" id="W4QJA8"/>
<dbReference type="GO" id="GO:0000160">
    <property type="term" value="P:phosphorelay signal transduction system"/>
    <property type="evidence" value="ECO:0007669"/>
    <property type="project" value="InterPro"/>
</dbReference>
<name>W4QJA8_9BACI</name>
<evidence type="ECO:0000259" key="5">
    <source>
        <dbReference type="PROSITE" id="PS01124"/>
    </source>
</evidence>
<organism evidence="7 8">
    <name type="scientific">Halalkalibacter hemicellulosilyticusJCM 9152</name>
    <dbReference type="NCBI Taxonomy" id="1236971"/>
    <lineage>
        <taxon>Bacteria</taxon>
        <taxon>Bacillati</taxon>
        <taxon>Bacillota</taxon>
        <taxon>Bacilli</taxon>
        <taxon>Bacillales</taxon>
        <taxon>Bacillaceae</taxon>
        <taxon>Halalkalibacter</taxon>
    </lineage>
</organism>
<evidence type="ECO:0000256" key="4">
    <source>
        <dbReference type="PROSITE-ProRule" id="PRU00169"/>
    </source>
</evidence>
<dbReference type="SMART" id="SM00448">
    <property type="entry name" value="REC"/>
    <property type="match status" value="1"/>
</dbReference>
<dbReference type="GO" id="GO:0043565">
    <property type="term" value="F:sequence-specific DNA binding"/>
    <property type="evidence" value="ECO:0007669"/>
    <property type="project" value="InterPro"/>
</dbReference>
<comment type="caution">
    <text evidence="4">Lacks conserved residue(s) required for the propagation of feature annotation.</text>
</comment>
<dbReference type="SUPFAM" id="SSF46689">
    <property type="entry name" value="Homeodomain-like"/>
    <property type="match status" value="2"/>
</dbReference>
<dbReference type="PANTHER" id="PTHR43280">
    <property type="entry name" value="ARAC-FAMILY TRANSCRIPTIONAL REGULATOR"/>
    <property type="match status" value="1"/>
</dbReference>
<proteinExistence type="predicted"/>
<feature type="domain" description="Response regulatory" evidence="6">
    <location>
        <begin position="3"/>
        <end position="119"/>
    </location>
</feature>
<evidence type="ECO:0000256" key="1">
    <source>
        <dbReference type="ARBA" id="ARBA00023015"/>
    </source>
</evidence>
<dbReference type="InterPro" id="IPR001789">
    <property type="entry name" value="Sig_transdc_resp-reg_receiver"/>
</dbReference>